<evidence type="ECO:0000313" key="3">
    <source>
        <dbReference type="Proteomes" id="UP001345963"/>
    </source>
</evidence>
<dbReference type="Proteomes" id="UP001345963">
    <property type="component" value="Unassembled WGS sequence"/>
</dbReference>
<comment type="caution">
    <text evidence="2">The sequence shown here is derived from an EMBL/GenBank/DDBJ whole genome shotgun (WGS) entry which is preliminary data.</text>
</comment>
<keyword evidence="1" id="KW-0812">Transmembrane</keyword>
<organism evidence="2 3">
    <name type="scientific">Ataeniobius toweri</name>
    <dbReference type="NCBI Taxonomy" id="208326"/>
    <lineage>
        <taxon>Eukaryota</taxon>
        <taxon>Metazoa</taxon>
        <taxon>Chordata</taxon>
        <taxon>Craniata</taxon>
        <taxon>Vertebrata</taxon>
        <taxon>Euteleostomi</taxon>
        <taxon>Actinopterygii</taxon>
        <taxon>Neopterygii</taxon>
        <taxon>Teleostei</taxon>
        <taxon>Neoteleostei</taxon>
        <taxon>Acanthomorphata</taxon>
        <taxon>Ovalentaria</taxon>
        <taxon>Atherinomorphae</taxon>
        <taxon>Cyprinodontiformes</taxon>
        <taxon>Goodeidae</taxon>
        <taxon>Ataeniobius</taxon>
    </lineage>
</organism>
<feature type="transmembrane region" description="Helical" evidence="1">
    <location>
        <begin position="30"/>
        <end position="56"/>
    </location>
</feature>
<evidence type="ECO:0000313" key="2">
    <source>
        <dbReference type="EMBL" id="MED6261348.1"/>
    </source>
</evidence>
<proteinExistence type="predicted"/>
<gene>
    <name evidence="2" type="ORF">ATANTOWER_003935</name>
</gene>
<reference evidence="2 3" key="1">
    <citation type="submission" date="2021-07" db="EMBL/GenBank/DDBJ databases">
        <authorList>
            <person name="Palmer J.M."/>
        </authorList>
    </citation>
    <scope>NUCLEOTIDE SEQUENCE [LARGE SCALE GENOMIC DNA]</scope>
    <source>
        <strain evidence="2 3">AT_MEX2019</strain>
        <tissue evidence="2">Muscle</tissue>
    </source>
</reference>
<keyword evidence="1" id="KW-1133">Transmembrane helix</keyword>
<keyword evidence="1" id="KW-0472">Membrane</keyword>
<accession>A0ABU7CEK3</accession>
<protein>
    <submittedName>
        <fullName evidence="2">Uncharacterized protein</fullName>
    </submittedName>
</protein>
<dbReference type="EMBL" id="JAHUTI010089933">
    <property type="protein sequence ID" value="MED6261348.1"/>
    <property type="molecule type" value="Genomic_DNA"/>
</dbReference>
<sequence length="100" mass="11667">MCSRALKSWWYQTRAVSDLKPAECWKSKEMWLSFFLIFFLFFLSSPVILSALNAGFHMDESDQQRTFKNQNSFSHCGPPNPLVLCYQQSPCEYVMSFSGF</sequence>
<evidence type="ECO:0000256" key="1">
    <source>
        <dbReference type="SAM" id="Phobius"/>
    </source>
</evidence>
<name>A0ABU7CEK3_9TELE</name>
<keyword evidence="3" id="KW-1185">Reference proteome</keyword>